<dbReference type="PANTHER" id="PTHR43394">
    <property type="entry name" value="ATP-DEPENDENT PERMEASE MDL1, MITOCHONDRIAL"/>
    <property type="match status" value="1"/>
</dbReference>
<dbReference type="CDD" id="cd18544">
    <property type="entry name" value="ABC_6TM_TmrA_like"/>
    <property type="match status" value="1"/>
</dbReference>
<evidence type="ECO:0000256" key="5">
    <source>
        <dbReference type="ARBA" id="ARBA00022840"/>
    </source>
</evidence>
<feature type="transmembrane region" description="Helical" evidence="8">
    <location>
        <begin position="57"/>
        <end position="76"/>
    </location>
</feature>
<dbReference type="GO" id="GO:0015421">
    <property type="term" value="F:ABC-type oligopeptide transporter activity"/>
    <property type="evidence" value="ECO:0007669"/>
    <property type="project" value="TreeGrafter"/>
</dbReference>
<dbReference type="InterPro" id="IPR027417">
    <property type="entry name" value="P-loop_NTPase"/>
</dbReference>
<feature type="domain" description="ABC transmembrane type-1" evidence="10">
    <location>
        <begin position="18"/>
        <end position="303"/>
    </location>
</feature>
<dbReference type="PROSITE" id="PS50893">
    <property type="entry name" value="ABC_TRANSPORTER_2"/>
    <property type="match status" value="1"/>
</dbReference>
<dbReference type="SUPFAM" id="SSF90123">
    <property type="entry name" value="ABC transporter transmembrane region"/>
    <property type="match status" value="1"/>
</dbReference>
<dbReference type="OrthoDB" id="9770415at2"/>
<dbReference type="GO" id="GO:0005524">
    <property type="term" value="F:ATP binding"/>
    <property type="evidence" value="ECO:0007669"/>
    <property type="project" value="UniProtKB-KW"/>
</dbReference>
<feature type="transmembrane region" description="Helical" evidence="8">
    <location>
        <begin position="159"/>
        <end position="177"/>
    </location>
</feature>
<dbReference type="InterPro" id="IPR003593">
    <property type="entry name" value="AAA+_ATPase"/>
</dbReference>
<evidence type="ECO:0000259" key="10">
    <source>
        <dbReference type="PROSITE" id="PS50929"/>
    </source>
</evidence>
<keyword evidence="12" id="KW-1185">Reference proteome</keyword>
<dbReference type="CDD" id="cd03254">
    <property type="entry name" value="ABCC_Glucan_exporter_like"/>
    <property type="match status" value="1"/>
</dbReference>
<dbReference type="InterPro" id="IPR039421">
    <property type="entry name" value="Type_1_exporter"/>
</dbReference>
<organism evidence="11 12">
    <name type="scientific">Paludifilum halophilum</name>
    <dbReference type="NCBI Taxonomy" id="1642702"/>
    <lineage>
        <taxon>Bacteria</taxon>
        <taxon>Bacillati</taxon>
        <taxon>Bacillota</taxon>
        <taxon>Bacilli</taxon>
        <taxon>Bacillales</taxon>
        <taxon>Thermoactinomycetaceae</taxon>
        <taxon>Paludifilum</taxon>
    </lineage>
</organism>
<evidence type="ECO:0000313" key="11">
    <source>
        <dbReference type="EMBL" id="OYD08502.1"/>
    </source>
</evidence>
<dbReference type="InterPro" id="IPR011527">
    <property type="entry name" value="ABC1_TM_dom"/>
</dbReference>
<keyword evidence="3 8" id="KW-0812">Transmembrane</keyword>
<feature type="transmembrane region" description="Helical" evidence="8">
    <location>
        <begin position="242"/>
        <end position="265"/>
    </location>
</feature>
<keyword evidence="4" id="KW-0547">Nucleotide-binding</keyword>
<dbReference type="SUPFAM" id="SSF52540">
    <property type="entry name" value="P-loop containing nucleoside triphosphate hydrolases"/>
    <property type="match status" value="1"/>
</dbReference>
<keyword evidence="6 8" id="KW-1133">Transmembrane helix</keyword>
<evidence type="ECO:0000259" key="9">
    <source>
        <dbReference type="PROSITE" id="PS50893"/>
    </source>
</evidence>
<dbReference type="Proteomes" id="UP000215459">
    <property type="component" value="Unassembled WGS sequence"/>
</dbReference>
<keyword evidence="5 11" id="KW-0067">ATP-binding</keyword>
<evidence type="ECO:0000256" key="4">
    <source>
        <dbReference type="ARBA" id="ARBA00022741"/>
    </source>
</evidence>
<evidence type="ECO:0000256" key="2">
    <source>
        <dbReference type="ARBA" id="ARBA00022448"/>
    </source>
</evidence>
<dbReference type="Gene3D" id="1.20.1560.10">
    <property type="entry name" value="ABC transporter type 1, transmembrane domain"/>
    <property type="match status" value="1"/>
</dbReference>
<dbReference type="AlphaFoldDB" id="A0A235B8E5"/>
<dbReference type="EMBL" id="NOWF01000003">
    <property type="protein sequence ID" value="OYD08502.1"/>
    <property type="molecule type" value="Genomic_DNA"/>
</dbReference>
<evidence type="ECO:0000256" key="6">
    <source>
        <dbReference type="ARBA" id="ARBA00022989"/>
    </source>
</evidence>
<dbReference type="Pfam" id="PF00005">
    <property type="entry name" value="ABC_tran"/>
    <property type="match status" value="1"/>
</dbReference>
<dbReference type="PROSITE" id="PS00211">
    <property type="entry name" value="ABC_TRANSPORTER_1"/>
    <property type="match status" value="1"/>
</dbReference>
<comment type="subcellular location">
    <subcellularLocation>
        <location evidence="1">Cell membrane</location>
        <topology evidence="1">Multi-pass membrane protein</topology>
    </subcellularLocation>
</comment>
<comment type="caution">
    <text evidence="11">The sequence shown here is derived from an EMBL/GenBank/DDBJ whole genome shotgun (WGS) entry which is preliminary data.</text>
</comment>
<dbReference type="SMART" id="SM00382">
    <property type="entry name" value="AAA"/>
    <property type="match status" value="1"/>
</dbReference>
<dbReference type="Gene3D" id="3.40.50.300">
    <property type="entry name" value="P-loop containing nucleotide triphosphate hydrolases"/>
    <property type="match status" value="1"/>
</dbReference>
<proteinExistence type="predicted"/>
<feature type="transmembrane region" description="Helical" evidence="8">
    <location>
        <begin position="130"/>
        <end position="153"/>
    </location>
</feature>
<dbReference type="PANTHER" id="PTHR43394:SF1">
    <property type="entry name" value="ATP-BINDING CASSETTE SUB-FAMILY B MEMBER 10, MITOCHONDRIAL"/>
    <property type="match status" value="1"/>
</dbReference>
<name>A0A235B8E5_9BACL</name>
<dbReference type="PROSITE" id="PS50929">
    <property type="entry name" value="ABC_TM1F"/>
    <property type="match status" value="1"/>
</dbReference>
<gene>
    <name evidence="11" type="ORF">CHM34_06655</name>
</gene>
<reference evidence="11 12" key="1">
    <citation type="submission" date="2017-07" db="EMBL/GenBank/DDBJ databases">
        <title>The genome sequence of Paludifilum halophilum highlights mechanisms for microbial adaptation to high salt environemnts.</title>
        <authorList>
            <person name="Belbahri L."/>
        </authorList>
    </citation>
    <scope>NUCLEOTIDE SEQUENCE [LARGE SCALE GENOMIC DNA]</scope>
    <source>
        <strain evidence="11 12">DSM 102817</strain>
    </source>
</reference>
<dbReference type="FunFam" id="3.40.50.300:FF:000287">
    <property type="entry name" value="Multidrug ABC transporter ATP-binding protein"/>
    <property type="match status" value="1"/>
</dbReference>
<protein>
    <submittedName>
        <fullName evidence="11">Multidrug ABC transporter ATP-binding protein</fullName>
    </submittedName>
</protein>
<evidence type="ECO:0000313" key="12">
    <source>
        <dbReference type="Proteomes" id="UP000215459"/>
    </source>
</evidence>
<evidence type="ECO:0000256" key="7">
    <source>
        <dbReference type="ARBA" id="ARBA00023136"/>
    </source>
</evidence>
<feature type="domain" description="ABC transporter" evidence="9">
    <location>
        <begin position="337"/>
        <end position="571"/>
    </location>
</feature>
<sequence length="587" mass="66644">MTIRRLLRYLQPHRKRLVLALVVLLLATGGDVAGPVLVKVFIDDYLTPGIFDPEPITLLAGTYLLLLFLSVGLLYYQEFLFHRIALRVIQQLRIDVFSKVQHLGLSFFDRTPGGGLISRITNDTEAVKELFVRVLSTFVQNIAMVVGILAAMFLLDAKWAFFCLMLIPLILGVMQMYRRFSYPVYRRVRHQLGRLNAHLSESIQGMNVIQVLRQQNRMRREFEHINGEHYEAHMKNTKLNGWLLRPAVDLISLVALMIVLSFFGVDGGESAVRIGVLYAFLNLLDRMFEPFNQMMQQLSFLQQSLVSAGRVFELLDEEETAPAQSGKENPRIREGRIVFDRVTFSYDGQTDVLKDISFTVEPGQTVALVGHTGSGKSSIVNLLMRFYPLQKGDITIDGYSLSAYSDEELRRRMGLVLQDPFLFTGNVKENIRLGRESISDDDIAEAARFVQAEPFIKKLPRGYDEPVGERGTTFSSGQRQLLSFARTIAFKPKILVLDEATAHVDTETEDKIQEALSRMRKGRTTIAIAHRLSTVRDADRILVLHRGEIVEQGTHQELLAREGLYQKMYRLQQGLTEEVESFGGVVQ</sequence>
<accession>A0A235B8E5</accession>
<dbReference type="GO" id="GO:0005886">
    <property type="term" value="C:plasma membrane"/>
    <property type="evidence" value="ECO:0007669"/>
    <property type="project" value="UniProtKB-SubCell"/>
</dbReference>
<evidence type="ECO:0000256" key="8">
    <source>
        <dbReference type="SAM" id="Phobius"/>
    </source>
</evidence>
<dbReference type="RefSeq" id="WP_094263807.1">
    <property type="nucleotide sequence ID" value="NZ_NOWF01000003.1"/>
</dbReference>
<dbReference type="InterPro" id="IPR003439">
    <property type="entry name" value="ABC_transporter-like_ATP-bd"/>
</dbReference>
<dbReference type="InterPro" id="IPR017871">
    <property type="entry name" value="ABC_transporter-like_CS"/>
</dbReference>
<dbReference type="GO" id="GO:0016887">
    <property type="term" value="F:ATP hydrolysis activity"/>
    <property type="evidence" value="ECO:0007669"/>
    <property type="project" value="InterPro"/>
</dbReference>
<keyword evidence="7 8" id="KW-0472">Membrane</keyword>
<dbReference type="InterPro" id="IPR036640">
    <property type="entry name" value="ABC1_TM_sf"/>
</dbReference>
<evidence type="ECO:0000256" key="3">
    <source>
        <dbReference type="ARBA" id="ARBA00022692"/>
    </source>
</evidence>
<evidence type="ECO:0000256" key="1">
    <source>
        <dbReference type="ARBA" id="ARBA00004651"/>
    </source>
</evidence>
<dbReference type="Pfam" id="PF00664">
    <property type="entry name" value="ABC_membrane"/>
    <property type="match status" value="1"/>
</dbReference>
<keyword evidence="2" id="KW-0813">Transport</keyword>